<dbReference type="InterPro" id="IPR002105">
    <property type="entry name" value="Dockerin_1_rpt"/>
</dbReference>
<sequence precursor="true">MFPKTKTRFYMSTVLIILLVSINFIQSFAQSPSPTPLSNPYPAGVYDMECYIKPDLTENTPAVFEDFEITLEYKGSTFQGKTDENGYLKLLSVYTLPWNVTISKPGFLTKTYKSQNSITLGTLKDPILMWAGDVNQDNIINMSDVIGIAKSFGVTSKDPGFNIAADFNCDKIINMSDVIIICKHFNKASEDYSSDTSENVKIKLNIINDSNTKGGGEVSISTISNDGTEKLGFIFDSSKRSLKFPFSKGTQVTLNAKTWGSEGFSCNISGAYSSENPLVFTAQGGEEITYYFYAKDPTPTPTPSITPPPGQTPTPTSPYPLLHKGTCHISSKFSASDITKNSAIISTVINVSYGYKSDNAALVYWKKDTPEDKSSRLIKLGYDNEASNSQLTGLEPNTTYCCQVEMRASPNGELQTGNFTYKYVICPDEPYTTGIFEFSTLP</sequence>
<dbReference type="InterPro" id="IPR007110">
    <property type="entry name" value="Ig-like_dom"/>
</dbReference>
<dbReference type="RefSeq" id="WP_036943587.1">
    <property type="nucleotide sequence ID" value="NZ_JQKC01000022.1"/>
</dbReference>
<dbReference type="InterPro" id="IPR036439">
    <property type="entry name" value="Dockerin_dom_sf"/>
</dbReference>
<dbReference type="PROSITE" id="PS51766">
    <property type="entry name" value="DOCKERIN"/>
    <property type="match status" value="1"/>
</dbReference>
<feature type="domain" description="Ig-like" evidence="1">
    <location>
        <begin position="303"/>
        <end position="420"/>
    </location>
</feature>
<dbReference type="InterPro" id="IPR018247">
    <property type="entry name" value="EF_Hand_1_Ca_BS"/>
</dbReference>
<evidence type="ECO:0000259" key="1">
    <source>
        <dbReference type="PROSITE" id="PS50835"/>
    </source>
</evidence>
<dbReference type="CDD" id="cd14254">
    <property type="entry name" value="Dockerin_II"/>
    <property type="match status" value="1"/>
</dbReference>
<evidence type="ECO:0000313" key="4">
    <source>
        <dbReference type="Proteomes" id="UP000036923"/>
    </source>
</evidence>
<reference evidence="4" key="1">
    <citation type="submission" date="2015-07" db="EMBL/GenBank/DDBJ databases">
        <title>Near-Complete Genome Sequence of the Cellulolytic Bacterium Bacteroides (Pseudobacteroides) cellulosolvens ATCC 35603.</title>
        <authorList>
            <person name="Dassa B."/>
            <person name="Utturkar S.M."/>
            <person name="Klingeman D.M."/>
            <person name="Hurt R.A."/>
            <person name="Keller M."/>
            <person name="Xu J."/>
            <person name="Reddy Y.H.K."/>
            <person name="Borovok I."/>
            <person name="Grinberg I.R."/>
            <person name="Lamed R."/>
            <person name="Zhivin O."/>
            <person name="Bayer E.A."/>
            <person name="Brown S.D."/>
        </authorList>
    </citation>
    <scope>NUCLEOTIDE SEQUENCE [LARGE SCALE GENOMIC DNA]</scope>
    <source>
        <strain evidence="4">DSM 2933</strain>
    </source>
</reference>
<dbReference type="Pfam" id="PF00404">
    <property type="entry name" value="Dockerin_1"/>
    <property type="match status" value="1"/>
</dbReference>
<accession>A0A0L6JVP6</accession>
<organism evidence="3 4">
    <name type="scientific">Pseudobacteroides cellulosolvens ATCC 35603 = DSM 2933</name>
    <dbReference type="NCBI Taxonomy" id="398512"/>
    <lineage>
        <taxon>Bacteria</taxon>
        <taxon>Bacillati</taxon>
        <taxon>Bacillota</taxon>
        <taxon>Clostridia</taxon>
        <taxon>Eubacteriales</taxon>
        <taxon>Oscillospiraceae</taxon>
        <taxon>Pseudobacteroides</taxon>
    </lineage>
</organism>
<dbReference type="Proteomes" id="UP000036923">
    <property type="component" value="Unassembled WGS sequence"/>
</dbReference>
<name>A0A0L6JVP6_9FIRM</name>
<gene>
    <name evidence="3" type="ORF">Bccel_5218</name>
</gene>
<comment type="caution">
    <text evidence="3">The sequence shown here is derived from an EMBL/GenBank/DDBJ whole genome shotgun (WGS) entry which is preliminary data.</text>
</comment>
<protein>
    <submittedName>
        <fullName evidence="3">Uncharacterized protein</fullName>
    </submittedName>
</protein>
<dbReference type="PROSITE" id="PS00018">
    <property type="entry name" value="EF_HAND_1"/>
    <property type="match status" value="1"/>
</dbReference>
<dbReference type="AlphaFoldDB" id="A0A0L6JVP6"/>
<dbReference type="Gene3D" id="2.60.40.4130">
    <property type="match status" value="1"/>
</dbReference>
<feature type="domain" description="Dockerin" evidence="2">
    <location>
        <begin position="127"/>
        <end position="194"/>
    </location>
</feature>
<evidence type="ECO:0000259" key="2">
    <source>
        <dbReference type="PROSITE" id="PS51766"/>
    </source>
</evidence>
<proteinExistence type="predicted"/>
<keyword evidence="4" id="KW-1185">Reference proteome</keyword>
<dbReference type="EMBL" id="LGTC01000001">
    <property type="protein sequence ID" value="KNY29941.1"/>
    <property type="molecule type" value="Genomic_DNA"/>
</dbReference>
<dbReference type="SUPFAM" id="SSF63446">
    <property type="entry name" value="Type I dockerin domain"/>
    <property type="match status" value="1"/>
</dbReference>
<dbReference type="GO" id="GO:0000272">
    <property type="term" value="P:polysaccharide catabolic process"/>
    <property type="evidence" value="ECO:0007669"/>
    <property type="project" value="InterPro"/>
</dbReference>
<dbReference type="GO" id="GO:0004553">
    <property type="term" value="F:hydrolase activity, hydrolyzing O-glycosyl compounds"/>
    <property type="evidence" value="ECO:0007669"/>
    <property type="project" value="InterPro"/>
</dbReference>
<dbReference type="InterPro" id="IPR016134">
    <property type="entry name" value="Dockerin_dom"/>
</dbReference>
<dbReference type="PROSITE" id="PS50835">
    <property type="entry name" value="IG_LIKE"/>
    <property type="match status" value="1"/>
</dbReference>
<evidence type="ECO:0000313" key="3">
    <source>
        <dbReference type="EMBL" id="KNY29941.1"/>
    </source>
</evidence>